<keyword evidence="4" id="KW-0067">ATP-binding</keyword>
<dbReference type="CDD" id="cd18787">
    <property type="entry name" value="SF2_C_DEAD"/>
    <property type="match status" value="1"/>
</dbReference>
<evidence type="ECO:0000256" key="1">
    <source>
        <dbReference type="ARBA" id="ARBA00022741"/>
    </source>
</evidence>
<keyword evidence="12" id="KW-1185">Reference proteome</keyword>
<dbReference type="SMART" id="SM00490">
    <property type="entry name" value="HELICc"/>
    <property type="match status" value="1"/>
</dbReference>
<dbReference type="PROSITE" id="PS51192">
    <property type="entry name" value="HELICASE_ATP_BIND_1"/>
    <property type="match status" value="1"/>
</dbReference>
<evidence type="ECO:0000256" key="7">
    <source>
        <dbReference type="SAM" id="MobiDB-lite"/>
    </source>
</evidence>
<dbReference type="Pfam" id="PF00271">
    <property type="entry name" value="Helicase_C"/>
    <property type="match status" value="1"/>
</dbReference>
<evidence type="ECO:0000313" key="12">
    <source>
        <dbReference type="Proteomes" id="UP000541969"/>
    </source>
</evidence>
<dbReference type="GO" id="GO:0016787">
    <property type="term" value="F:hydrolase activity"/>
    <property type="evidence" value="ECO:0007669"/>
    <property type="project" value="UniProtKB-KW"/>
</dbReference>
<evidence type="ECO:0000256" key="6">
    <source>
        <dbReference type="PROSITE-ProRule" id="PRU00552"/>
    </source>
</evidence>
<dbReference type="SMART" id="SM00487">
    <property type="entry name" value="DEXDc"/>
    <property type="match status" value="1"/>
</dbReference>
<sequence>MSLIDPVDVVDVPNTTSEDPTTPTFAQLGLPQTLVTALERRGIRSPFAIQASALPDALAGRDVLGKAATGSGKTLAFGLPLLTRLAEDVQRGPRAPRGLVLVPTRELAQQVADNLAPLGQALGLFVSTVYGGAPMHRQVQQLRRGVDVVIATPGRLLDLMGQGEADLSQVVVSVLDEADFMADLGFLPDVTELLDATDPSAQRLLFSATLDGEVDTLVRRYLKDPARHEVKSAADSAPPAEHLAYSLAFRDKLAVAQELAARPGRTIVFARTQLGVDRLTENLKAVGIKAEAIHGGMPQGARRRALEEFTDARSPVLVATDVAARGIHVDDVSLVLHYDPPADAKTYQHRSGRTARAGASGVVVSLLLPDQVGQAKRRFRQAKVDPRVDRIRPGDAPIAELVASGVPVEPVERPAREHKPRSGGPRRPRQGDRPRRSYGERSYGERSYGERSPRDGERGPSRYRGQGRRPAERTSR</sequence>
<feature type="compositionally biased region" description="Basic and acidic residues" evidence="7">
    <location>
        <begin position="429"/>
        <end position="460"/>
    </location>
</feature>
<dbReference type="Gene3D" id="3.40.50.300">
    <property type="entry name" value="P-loop containing nucleotide triphosphate hydrolases"/>
    <property type="match status" value="2"/>
</dbReference>
<dbReference type="GO" id="GO:0003676">
    <property type="term" value="F:nucleic acid binding"/>
    <property type="evidence" value="ECO:0007669"/>
    <property type="project" value="InterPro"/>
</dbReference>
<comment type="caution">
    <text evidence="11">The sequence shown here is derived from an EMBL/GenBank/DDBJ whole genome shotgun (WGS) entry which is preliminary data.</text>
</comment>
<organism evidence="11 12">
    <name type="scientific">Petropleomorpha daqingensis</name>
    <dbReference type="NCBI Taxonomy" id="2026353"/>
    <lineage>
        <taxon>Bacteria</taxon>
        <taxon>Bacillati</taxon>
        <taxon>Actinomycetota</taxon>
        <taxon>Actinomycetes</taxon>
        <taxon>Geodermatophilales</taxon>
        <taxon>Geodermatophilaceae</taxon>
        <taxon>Petropleomorpha</taxon>
    </lineage>
</organism>
<evidence type="ECO:0000259" key="8">
    <source>
        <dbReference type="PROSITE" id="PS51192"/>
    </source>
</evidence>
<dbReference type="Pfam" id="PF00270">
    <property type="entry name" value="DEAD"/>
    <property type="match status" value="1"/>
</dbReference>
<feature type="region of interest" description="Disordered" evidence="7">
    <location>
        <begin position="1"/>
        <end position="22"/>
    </location>
</feature>
<evidence type="ECO:0000313" key="11">
    <source>
        <dbReference type="EMBL" id="NYJ04689.1"/>
    </source>
</evidence>
<evidence type="ECO:0000256" key="2">
    <source>
        <dbReference type="ARBA" id="ARBA00022801"/>
    </source>
</evidence>
<gene>
    <name evidence="11" type="ORF">GGQ55_000967</name>
</gene>
<dbReference type="InterPro" id="IPR014001">
    <property type="entry name" value="Helicase_ATP-bd"/>
</dbReference>
<dbReference type="CDD" id="cd00268">
    <property type="entry name" value="DEADc"/>
    <property type="match status" value="1"/>
</dbReference>
<feature type="compositionally biased region" description="Basic residues" evidence="7">
    <location>
        <begin position="418"/>
        <end position="428"/>
    </location>
</feature>
<dbReference type="InterPro" id="IPR044742">
    <property type="entry name" value="DEAD/DEAH_RhlB"/>
</dbReference>
<dbReference type="SUPFAM" id="SSF52540">
    <property type="entry name" value="P-loop containing nucleoside triphosphate hydrolases"/>
    <property type="match status" value="1"/>
</dbReference>
<keyword evidence="1" id="KW-0547">Nucleotide-binding</keyword>
<dbReference type="GO" id="GO:0005829">
    <property type="term" value="C:cytosol"/>
    <property type="evidence" value="ECO:0007669"/>
    <property type="project" value="TreeGrafter"/>
</dbReference>
<dbReference type="PANTHER" id="PTHR47959">
    <property type="entry name" value="ATP-DEPENDENT RNA HELICASE RHLE-RELATED"/>
    <property type="match status" value="1"/>
</dbReference>
<dbReference type="InterPro" id="IPR014014">
    <property type="entry name" value="RNA_helicase_DEAD_Q_motif"/>
</dbReference>
<accession>A0A853CC27</accession>
<dbReference type="InterPro" id="IPR027417">
    <property type="entry name" value="P-loop_NTPase"/>
</dbReference>
<comment type="similarity">
    <text evidence="5">Belongs to the DEAD box helicase family.</text>
</comment>
<reference evidence="11 12" key="1">
    <citation type="submission" date="2020-07" db="EMBL/GenBank/DDBJ databases">
        <title>Sequencing the genomes of 1000 actinobacteria strains.</title>
        <authorList>
            <person name="Klenk H.-P."/>
        </authorList>
    </citation>
    <scope>NUCLEOTIDE SEQUENCE [LARGE SCALE GENOMIC DNA]</scope>
    <source>
        <strain evidence="11 12">DSM 104001</strain>
    </source>
</reference>
<dbReference type="RefSeq" id="WP_179715378.1">
    <property type="nucleotide sequence ID" value="NZ_JACBZT010000001.1"/>
</dbReference>
<evidence type="ECO:0000256" key="5">
    <source>
        <dbReference type="ARBA" id="ARBA00038437"/>
    </source>
</evidence>
<dbReference type="InterPro" id="IPR001650">
    <property type="entry name" value="Helicase_C-like"/>
</dbReference>
<dbReference type="PANTHER" id="PTHR47959:SF13">
    <property type="entry name" value="ATP-DEPENDENT RNA HELICASE RHLE"/>
    <property type="match status" value="1"/>
</dbReference>
<dbReference type="InterPro" id="IPR011545">
    <property type="entry name" value="DEAD/DEAH_box_helicase_dom"/>
</dbReference>
<evidence type="ECO:0000259" key="10">
    <source>
        <dbReference type="PROSITE" id="PS51195"/>
    </source>
</evidence>
<dbReference type="PROSITE" id="PS51194">
    <property type="entry name" value="HELICASE_CTER"/>
    <property type="match status" value="1"/>
</dbReference>
<keyword evidence="3 11" id="KW-0347">Helicase</keyword>
<feature type="domain" description="DEAD-box RNA helicase Q" evidence="10">
    <location>
        <begin position="23"/>
        <end position="51"/>
    </location>
</feature>
<feature type="compositionally biased region" description="Low complexity" evidence="7">
    <location>
        <begin position="1"/>
        <end position="13"/>
    </location>
</feature>
<dbReference type="GO" id="GO:0005524">
    <property type="term" value="F:ATP binding"/>
    <property type="evidence" value="ECO:0007669"/>
    <property type="project" value="UniProtKB-KW"/>
</dbReference>
<dbReference type="Proteomes" id="UP000541969">
    <property type="component" value="Unassembled WGS sequence"/>
</dbReference>
<proteinExistence type="inferred from homology"/>
<dbReference type="EMBL" id="JACBZT010000001">
    <property type="protein sequence ID" value="NYJ04689.1"/>
    <property type="molecule type" value="Genomic_DNA"/>
</dbReference>
<dbReference type="AlphaFoldDB" id="A0A853CC27"/>
<feature type="domain" description="Helicase ATP-binding" evidence="8">
    <location>
        <begin position="54"/>
        <end position="228"/>
    </location>
</feature>
<evidence type="ECO:0000256" key="3">
    <source>
        <dbReference type="ARBA" id="ARBA00022806"/>
    </source>
</evidence>
<dbReference type="GO" id="GO:0003724">
    <property type="term" value="F:RNA helicase activity"/>
    <property type="evidence" value="ECO:0007669"/>
    <property type="project" value="InterPro"/>
</dbReference>
<protein>
    <submittedName>
        <fullName evidence="11">Superfamily II DNA/RNA helicase</fullName>
    </submittedName>
</protein>
<dbReference type="InterPro" id="IPR050079">
    <property type="entry name" value="DEAD_box_RNA_helicase"/>
</dbReference>
<dbReference type="PROSITE" id="PS51195">
    <property type="entry name" value="Q_MOTIF"/>
    <property type="match status" value="1"/>
</dbReference>
<evidence type="ECO:0000259" key="9">
    <source>
        <dbReference type="PROSITE" id="PS51194"/>
    </source>
</evidence>
<feature type="domain" description="Helicase C-terminal" evidence="9">
    <location>
        <begin position="248"/>
        <end position="402"/>
    </location>
</feature>
<feature type="short sequence motif" description="Q motif" evidence="6">
    <location>
        <begin position="23"/>
        <end position="51"/>
    </location>
</feature>
<feature type="region of interest" description="Disordered" evidence="7">
    <location>
        <begin position="401"/>
        <end position="476"/>
    </location>
</feature>
<keyword evidence="2" id="KW-0378">Hydrolase</keyword>
<evidence type="ECO:0000256" key="4">
    <source>
        <dbReference type="ARBA" id="ARBA00022840"/>
    </source>
</evidence>
<name>A0A853CC27_9ACTN</name>